<sequence>MAGRRALVRHVLRAIAVMKQCSRSTSRPAVSRKQVRAWLDVTAGCSGSLATHQVVETLCAALGAVLRARKDPKETVYRRHRCRSDRRYPVWHKTRLREASRQGGRTGNGARRSHKLVQLKGSRPRRQESTPYVADASPALVVGGSASQPSRTSEGRKRSLATFLAAILAAFVGSRV</sequence>
<feature type="region of interest" description="Disordered" evidence="1">
    <location>
        <begin position="98"/>
        <end position="135"/>
    </location>
</feature>
<comment type="caution">
    <text evidence="2">The sequence shown here is derived from an EMBL/GenBank/DDBJ whole genome shotgun (WGS) entry which is preliminary data.</text>
</comment>
<dbReference type="OrthoDB" id="10321848at2759"/>
<accession>A0A8J2IQ62</accession>
<dbReference type="GeneID" id="67012513"/>
<gene>
    <name evidence="2" type="ORF">ALTATR162_LOCUS12160</name>
</gene>
<organism evidence="2 3">
    <name type="scientific">Alternaria atra</name>
    <dbReference type="NCBI Taxonomy" id="119953"/>
    <lineage>
        <taxon>Eukaryota</taxon>
        <taxon>Fungi</taxon>
        <taxon>Dikarya</taxon>
        <taxon>Ascomycota</taxon>
        <taxon>Pezizomycotina</taxon>
        <taxon>Dothideomycetes</taxon>
        <taxon>Pleosporomycetidae</taxon>
        <taxon>Pleosporales</taxon>
        <taxon>Pleosporineae</taxon>
        <taxon>Pleosporaceae</taxon>
        <taxon>Alternaria</taxon>
        <taxon>Alternaria sect. Ulocladioides</taxon>
    </lineage>
</organism>
<protein>
    <submittedName>
        <fullName evidence="2">Uncharacterized protein</fullName>
    </submittedName>
</protein>
<evidence type="ECO:0000256" key="1">
    <source>
        <dbReference type="SAM" id="MobiDB-lite"/>
    </source>
</evidence>
<evidence type="ECO:0000313" key="2">
    <source>
        <dbReference type="EMBL" id="CAG5190241.1"/>
    </source>
</evidence>
<dbReference type="AlphaFoldDB" id="A0A8J2IQ62"/>
<dbReference type="EMBL" id="CAJRGZ010000042">
    <property type="protein sequence ID" value="CAG5190241.1"/>
    <property type="molecule type" value="Genomic_DNA"/>
</dbReference>
<reference evidence="2" key="1">
    <citation type="submission" date="2021-05" db="EMBL/GenBank/DDBJ databases">
        <authorList>
            <person name="Stam R."/>
        </authorList>
    </citation>
    <scope>NUCLEOTIDE SEQUENCE</scope>
    <source>
        <strain evidence="2">CS162</strain>
    </source>
</reference>
<name>A0A8J2IQ62_9PLEO</name>
<keyword evidence="3" id="KW-1185">Reference proteome</keyword>
<dbReference type="RefSeq" id="XP_043175741.1">
    <property type="nucleotide sequence ID" value="XM_043319806.1"/>
</dbReference>
<proteinExistence type="predicted"/>
<dbReference type="Proteomes" id="UP000676310">
    <property type="component" value="Unassembled WGS sequence"/>
</dbReference>
<evidence type="ECO:0000313" key="3">
    <source>
        <dbReference type="Proteomes" id="UP000676310"/>
    </source>
</evidence>